<evidence type="ECO:0000256" key="3">
    <source>
        <dbReference type="ARBA" id="ARBA00022777"/>
    </source>
</evidence>
<dbReference type="PROSITE" id="PS00109">
    <property type="entry name" value="PROTEIN_KINASE_TYR"/>
    <property type="match status" value="1"/>
</dbReference>
<dbReference type="InterPro" id="IPR011009">
    <property type="entry name" value="Kinase-like_dom_sf"/>
</dbReference>
<name>A0A0F6YK65_9BACT</name>
<dbReference type="PANTHER" id="PTHR43289">
    <property type="entry name" value="MITOGEN-ACTIVATED PROTEIN KINASE KINASE KINASE 20-RELATED"/>
    <property type="match status" value="1"/>
</dbReference>
<dbReference type="InterPro" id="IPR008266">
    <property type="entry name" value="Tyr_kinase_AS"/>
</dbReference>
<proteinExistence type="predicted"/>
<dbReference type="Proteomes" id="UP000034883">
    <property type="component" value="Chromosome"/>
</dbReference>
<gene>
    <name evidence="8" type="ORF">DB32_005146</name>
</gene>
<feature type="compositionally biased region" description="Gly residues" evidence="5">
    <location>
        <begin position="613"/>
        <end position="630"/>
    </location>
</feature>
<keyword evidence="9" id="KW-1185">Reference proteome</keyword>
<dbReference type="PANTHER" id="PTHR43289:SF6">
    <property type="entry name" value="SERINE_THREONINE-PROTEIN KINASE NEKL-3"/>
    <property type="match status" value="1"/>
</dbReference>
<dbReference type="Gene3D" id="3.30.200.20">
    <property type="entry name" value="Phosphorylase Kinase, domain 1"/>
    <property type="match status" value="1"/>
</dbReference>
<keyword evidence="2" id="KW-0547">Nucleotide-binding</keyword>
<evidence type="ECO:0000256" key="1">
    <source>
        <dbReference type="ARBA" id="ARBA00022679"/>
    </source>
</evidence>
<keyword evidence="4" id="KW-0067">ATP-binding</keyword>
<evidence type="ECO:0000313" key="9">
    <source>
        <dbReference type="Proteomes" id="UP000034883"/>
    </source>
</evidence>
<feature type="domain" description="Protein kinase" evidence="7">
    <location>
        <begin position="8"/>
        <end position="285"/>
    </location>
</feature>
<feature type="region of interest" description="Disordered" evidence="5">
    <location>
        <begin position="611"/>
        <end position="630"/>
    </location>
</feature>
<evidence type="ECO:0000313" key="8">
    <source>
        <dbReference type="EMBL" id="AKF07997.1"/>
    </source>
</evidence>
<keyword evidence="8" id="KW-0723">Serine/threonine-protein kinase</keyword>
<reference evidence="8 9" key="1">
    <citation type="submission" date="2015-03" db="EMBL/GenBank/DDBJ databases">
        <title>Genome assembly of Sandaracinus amylolyticus DSM 53668.</title>
        <authorList>
            <person name="Sharma G."/>
            <person name="Subramanian S."/>
        </authorList>
    </citation>
    <scope>NUCLEOTIDE SEQUENCE [LARGE SCALE GENOMIC DNA]</scope>
    <source>
        <strain evidence="8 9">DSM 53668</strain>
    </source>
</reference>
<sequence>MPRRFGKYTLMRKLATGGMAELFLALQRSVAGFEKLIVVKRVLPNLAQDRSFIELLLTEARIAATLNHPNVAHIYDVGEVEGQFYIAMEHIHGEDLRSIVRQMKKVGVTAFPLEHALAIVLGCCAGLAYAHEKRDLDGEPMNIVHRDVSPQNILVTFTGDVKLVDFGIAKAGRSHMEDTGSGQLKGKVPYMSPEQAQGLPLDGRSDIFSLGIMLFELCTGKRLFRGASEMDTLKMIVEGQYPRPRALNPNLHPKLEQIILRSLEKDPGRRYQSARDMQAELEDYIRENQLKVSPLSLAAWMQQLFGEKLQQQRQMLQEGRQLAEVIAAQAAAEEEARHSHEGTSSGVRTKQPSRAPWIVMAMMGLVAAVGAVWFAMTQGASSAPTGPGVLALSSTPPGAAILIDGSRREERTPATIEHLPLGRYAVTITADGFAPFRQEVELTESAARAEIAATLERPSASAMGVARIETTPPGARILLDGADTDLVSPATVSGIEPGVQHTIVVSLDGWVTQTAPVMVSAGAVQEVRLTLERTPLAATEHLVTITTDPPEARVQLDTEWHSGGSPYVLRVPARRYRLRVARDGFRTHEREIALAGGEQSELRIDLERERRAAGGGGGGGGGGEAAAAGGPGNVTIDARPWCNVTLDGRPLGQTPIVNRSVASGRHTVVCTNPDSGQSRTMQIDVHPGQTTRTRITL</sequence>
<dbReference type="STRING" id="927083.DB32_005146"/>
<protein>
    <submittedName>
        <fullName evidence="8">Serine/threonine protein kinase</fullName>
    </submittedName>
</protein>
<dbReference type="InterPro" id="IPR000719">
    <property type="entry name" value="Prot_kinase_dom"/>
</dbReference>
<dbReference type="SUPFAM" id="SSF56112">
    <property type="entry name" value="Protein kinase-like (PK-like)"/>
    <property type="match status" value="1"/>
</dbReference>
<feature type="transmembrane region" description="Helical" evidence="6">
    <location>
        <begin position="357"/>
        <end position="376"/>
    </location>
</feature>
<dbReference type="KEGG" id="samy:DB32_005146"/>
<dbReference type="GO" id="GO:0004674">
    <property type="term" value="F:protein serine/threonine kinase activity"/>
    <property type="evidence" value="ECO:0007669"/>
    <property type="project" value="UniProtKB-KW"/>
</dbReference>
<keyword evidence="6" id="KW-0812">Transmembrane</keyword>
<evidence type="ECO:0000256" key="4">
    <source>
        <dbReference type="ARBA" id="ARBA00022840"/>
    </source>
</evidence>
<dbReference type="GO" id="GO:0005524">
    <property type="term" value="F:ATP binding"/>
    <property type="evidence" value="ECO:0007669"/>
    <property type="project" value="UniProtKB-KW"/>
</dbReference>
<dbReference type="EMBL" id="CP011125">
    <property type="protein sequence ID" value="AKF07997.1"/>
    <property type="molecule type" value="Genomic_DNA"/>
</dbReference>
<keyword evidence="6" id="KW-0472">Membrane</keyword>
<dbReference type="CDD" id="cd14014">
    <property type="entry name" value="STKc_PknB_like"/>
    <property type="match status" value="1"/>
</dbReference>
<evidence type="ECO:0000256" key="5">
    <source>
        <dbReference type="SAM" id="MobiDB-lite"/>
    </source>
</evidence>
<keyword evidence="3 8" id="KW-0418">Kinase</keyword>
<evidence type="ECO:0000259" key="7">
    <source>
        <dbReference type="PROSITE" id="PS50011"/>
    </source>
</evidence>
<dbReference type="Pfam" id="PF08308">
    <property type="entry name" value="PEGA"/>
    <property type="match status" value="3"/>
</dbReference>
<dbReference type="Pfam" id="PF00069">
    <property type="entry name" value="Pkinase"/>
    <property type="match status" value="1"/>
</dbReference>
<dbReference type="Gene3D" id="1.10.510.10">
    <property type="entry name" value="Transferase(Phosphotransferase) domain 1"/>
    <property type="match status" value="1"/>
</dbReference>
<accession>A0A0F6YK65</accession>
<dbReference type="InterPro" id="IPR013229">
    <property type="entry name" value="PEGA"/>
</dbReference>
<organism evidence="8 9">
    <name type="scientific">Sandaracinus amylolyticus</name>
    <dbReference type="NCBI Taxonomy" id="927083"/>
    <lineage>
        <taxon>Bacteria</taxon>
        <taxon>Pseudomonadati</taxon>
        <taxon>Myxococcota</taxon>
        <taxon>Polyangia</taxon>
        <taxon>Polyangiales</taxon>
        <taxon>Sandaracinaceae</taxon>
        <taxon>Sandaracinus</taxon>
    </lineage>
</organism>
<dbReference type="PROSITE" id="PS50011">
    <property type="entry name" value="PROTEIN_KINASE_DOM"/>
    <property type="match status" value="1"/>
</dbReference>
<evidence type="ECO:0000256" key="6">
    <source>
        <dbReference type="SAM" id="Phobius"/>
    </source>
</evidence>
<keyword evidence="6" id="KW-1133">Transmembrane helix</keyword>
<keyword evidence="1" id="KW-0808">Transferase</keyword>
<evidence type="ECO:0000256" key="2">
    <source>
        <dbReference type="ARBA" id="ARBA00022741"/>
    </source>
</evidence>
<dbReference type="AlphaFoldDB" id="A0A0F6YK65"/>